<evidence type="ECO:0000256" key="1">
    <source>
        <dbReference type="SAM" id="MobiDB-lite"/>
    </source>
</evidence>
<keyword evidence="2" id="KW-1133">Transmembrane helix</keyword>
<organism evidence="3 4">
    <name type="scientific">Candidatus Nomurabacteria bacterium RIFCSPHIGHO2_01_FULL_42_16</name>
    <dbReference type="NCBI Taxonomy" id="1801743"/>
    <lineage>
        <taxon>Bacteria</taxon>
        <taxon>Candidatus Nomuraibacteriota</taxon>
    </lineage>
</organism>
<dbReference type="Proteomes" id="UP000178059">
    <property type="component" value="Unassembled WGS sequence"/>
</dbReference>
<proteinExistence type="predicted"/>
<feature type="transmembrane region" description="Helical" evidence="2">
    <location>
        <begin position="6"/>
        <end position="26"/>
    </location>
</feature>
<keyword evidence="2" id="KW-0472">Membrane</keyword>
<keyword evidence="2" id="KW-0812">Transmembrane</keyword>
<dbReference type="EMBL" id="MFTT01000002">
    <property type="protein sequence ID" value="OGI70587.1"/>
    <property type="molecule type" value="Genomic_DNA"/>
</dbReference>
<protein>
    <submittedName>
        <fullName evidence="3">Uncharacterized protein</fullName>
    </submittedName>
</protein>
<comment type="caution">
    <text evidence="3">The sequence shown here is derived from an EMBL/GenBank/DDBJ whole genome shotgun (WGS) entry which is preliminary data.</text>
</comment>
<feature type="region of interest" description="Disordered" evidence="1">
    <location>
        <begin position="53"/>
        <end position="98"/>
    </location>
</feature>
<gene>
    <name evidence="3" type="ORF">A2824_00220</name>
</gene>
<evidence type="ECO:0000313" key="3">
    <source>
        <dbReference type="EMBL" id="OGI70587.1"/>
    </source>
</evidence>
<reference evidence="3 4" key="1">
    <citation type="journal article" date="2016" name="Nat. Commun.">
        <title>Thousands of microbial genomes shed light on interconnected biogeochemical processes in an aquifer system.</title>
        <authorList>
            <person name="Anantharaman K."/>
            <person name="Brown C.T."/>
            <person name="Hug L.A."/>
            <person name="Sharon I."/>
            <person name="Castelle C.J."/>
            <person name="Probst A.J."/>
            <person name="Thomas B.C."/>
            <person name="Singh A."/>
            <person name="Wilkins M.J."/>
            <person name="Karaoz U."/>
            <person name="Brodie E.L."/>
            <person name="Williams K.H."/>
            <person name="Hubbard S.S."/>
            <person name="Banfield J.F."/>
        </authorList>
    </citation>
    <scope>NUCLEOTIDE SEQUENCE [LARGE SCALE GENOMIC DNA]</scope>
</reference>
<name>A0A1F6VLN6_9BACT</name>
<feature type="compositionally biased region" description="Basic and acidic residues" evidence="1">
    <location>
        <begin position="63"/>
        <end position="79"/>
    </location>
</feature>
<dbReference type="STRING" id="1801743.A2824_00220"/>
<dbReference type="AlphaFoldDB" id="A0A1F6VLN6"/>
<evidence type="ECO:0000256" key="2">
    <source>
        <dbReference type="SAM" id="Phobius"/>
    </source>
</evidence>
<accession>A0A1F6VLN6</accession>
<evidence type="ECO:0000313" key="4">
    <source>
        <dbReference type="Proteomes" id="UP000178059"/>
    </source>
</evidence>
<sequence>MKKNILYIVIGIIIVVGLAVPAVRYWQAKKAAGPAAGTGLTAEQRAEILRQLAESTENTPPLSEKERQSILEELEKSSKDAPTLSEEERKAILESLSQ</sequence>